<dbReference type="PANTHER" id="PTHR47723">
    <property type="entry name" value="OS05G0353850 PROTEIN"/>
    <property type="match status" value="1"/>
</dbReference>
<dbReference type="InterPro" id="IPR036397">
    <property type="entry name" value="RNaseH_sf"/>
</dbReference>
<dbReference type="CDD" id="cd06222">
    <property type="entry name" value="RNase_H_like"/>
    <property type="match status" value="1"/>
</dbReference>
<proteinExistence type="predicted"/>
<dbReference type="PANTHER" id="PTHR47723:SF19">
    <property type="entry name" value="POLYNUCLEOTIDYL TRANSFERASE, RIBONUCLEASE H-LIKE SUPERFAMILY PROTEIN"/>
    <property type="match status" value="1"/>
</dbReference>
<organism evidence="1">
    <name type="scientific">Sesamum latifolium</name>
    <dbReference type="NCBI Taxonomy" id="2727402"/>
    <lineage>
        <taxon>Eukaryota</taxon>
        <taxon>Viridiplantae</taxon>
        <taxon>Streptophyta</taxon>
        <taxon>Embryophyta</taxon>
        <taxon>Tracheophyta</taxon>
        <taxon>Spermatophyta</taxon>
        <taxon>Magnoliopsida</taxon>
        <taxon>eudicotyledons</taxon>
        <taxon>Gunneridae</taxon>
        <taxon>Pentapetalae</taxon>
        <taxon>asterids</taxon>
        <taxon>lamiids</taxon>
        <taxon>Lamiales</taxon>
        <taxon>Pedaliaceae</taxon>
        <taxon>Sesamum</taxon>
    </lineage>
</organism>
<dbReference type="SUPFAM" id="SSF53098">
    <property type="entry name" value="Ribonuclease H-like"/>
    <property type="match status" value="1"/>
</dbReference>
<reference evidence="1" key="2">
    <citation type="journal article" date="2024" name="Plant">
        <title>Genomic evolution and insights into agronomic trait innovations of Sesamum species.</title>
        <authorList>
            <person name="Miao H."/>
            <person name="Wang L."/>
            <person name="Qu L."/>
            <person name="Liu H."/>
            <person name="Sun Y."/>
            <person name="Le M."/>
            <person name="Wang Q."/>
            <person name="Wei S."/>
            <person name="Zheng Y."/>
            <person name="Lin W."/>
            <person name="Duan Y."/>
            <person name="Cao H."/>
            <person name="Xiong S."/>
            <person name="Wang X."/>
            <person name="Wei L."/>
            <person name="Li C."/>
            <person name="Ma Q."/>
            <person name="Ju M."/>
            <person name="Zhao R."/>
            <person name="Li G."/>
            <person name="Mu C."/>
            <person name="Tian Q."/>
            <person name="Mei H."/>
            <person name="Zhang T."/>
            <person name="Gao T."/>
            <person name="Zhang H."/>
        </authorList>
    </citation>
    <scope>NUCLEOTIDE SEQUENCE</scope>
    <source>
        <strain evidence="1">KEN1</strain>
    </source>
</reference>
<sequence>MAHLVRLHKANGLSAIHWKGDLDVGAKFGFLYALPKPPHPVLVRWQQPRDGWCKLNGDGASKGNPGPSGAGGLIRDNHGRLVVALAEFLGEQTNMFAELFVVMRETPRGSPRWNLSSMGGG</sequence>
<comment type="caution">
    <text evidence="1">The sequence shown here is derived from an EMBL/GenBank/DDBJ whole genome shotgun (WGS) entry which is preliminary data.</text>
</comment>
<reference evidence="1" key="1">
    <citation type="submission" date="2020-06" db="EMBL/GenBank/DDBJ databases">
        <authorList>
            <person name="Li T."/>
            <person name="Hu X."/>
            <person name="Zhang T."/>
            <person name="Song X."/>
            <person name="Zhang H."/>
            <person name="Dai N."/>
            <person name="Sheng W."/>
            <person name="Hou X."/>
            <person name="Wei L."/>
        </authorList>
    </citation>
    <scope>NUCLEOTIDE SEQUENCE</scope>
    <source>
        <strain evidence="1">KEN1</strain>
        <tissue evidence="1">Leaf</tissue>
    </source>
</reference>
<dbReference type="EMBL" id="JACGWN010000011">
    <property type="protein sequence ID" value="KAL0421826.1"/>
    <property type="molecule type" value="Genomic_DNA"/>
</dbReference>
<dbReference type="InterPro" id="IPR044730">
    <property type="entry name" value="RNase_H-like_dom_plant"/>
</dbReference>
<gene>
    <name evidence="1" type="ORF">Slati_3205500</name>
</gene>
<dbReference type="InterPro" id="IPR053151">
    <property type="entry name" value="RNase_H-like"/>
</dbReference>
<dbReference type="GO" id="GO:0003676">
    <property type="term" value="F:nucleic acid binding"/>
    <property type="evidence" value="ECO:0007669"/>
    <property type="project" value="InterPro"/>
</dbReference>
<protein>
    <recommendedName>
        <fullName evidence="2">RNase H type-1 domain-containing protein</fullName>
    </recommendedName>
</protein>
<accession>A0AAW2V305</accession>
<evidence type="ECO:0000313" key="1">
    <source>
        <dbReference type="EMBL" id="KAL0421826.1"/>
    </source>
</evidence>
<dbReference type="Gene3D" id="3.30.420.10">
    <property type="entry name" value="Ribonuclease H-like superfamily/Ribonuclease H"/>
    <property type="match status" value="1"/>
</dbReference>
<dbReference type="InterPro" id="IPR012337">
    <property type="entry name" value="RNaseH-like_sf"/>
</dbReference>
<evidence type="ECO:0008006" key="2">
    <source>
        <dbReference type="Google" id="ProtNLM"/>
    </source>
</evidence>
<dbReference type="AlphaFoldDB" id="A0AAW2V305"/>
<name>A0AAW2V305_9LAMI</name>